<evidence type="ECO:0000313" key="5">
    <source>
        <dbReference type="EMBL" id="KAK9734801.1"/>
    </source>
</evidence>
<name>A0AAW1LMR1_SAPOF</name>
<keyword evidence="6" id="KW-1185">Reference proteome</keyword>
<feature type="short sequence motif" description="VHIID" evidence="3">
    <location>
        <begin position="395"/>
        <end position="399"/>
    </location>
</feature>
<comment type="caution">
    <text evidence="3">Lacks conserved residue(s) required for the propagation of feature annotation.</text>
</comment>
<comment type="caution">
    <text evidence="5">The sequence shown here is derived from an EMBL/GenBank/DDBJ whole genome shotgun (WGS) entry which is preliminary data.</text>
</comment>
<feature type="compositionally biased region" description="Basic and acidic residues" evidence="4">
    <location>
        <begin position="175"/>
        <end position="185"/>
    </location>
</feature>
<feature type="region of interest" description="Disordered" evidence="4">
    <location>
        <begin position="175"/>
        <end position="197"/>
    </location>
</feature>
<dbReference type="InterPro" id="IPR005202">
    <property type="entry name" value="TF_GRAS"/>
</dbReference>
<keyword evidence="2" id="KW-0804">Transcription</keyword>
<dbReference type="AlphaFoldDB" id="A0AAW1LMR1"/>
<evidence type="ECO:0000256" key="1">
    <source>
        <dbReference type="ARBA" id="ARBA00023015"/>
    </source>
</evidence>
<feature type="region of interest" description="Disordered" evidence="4">
    <location>
        <begin position="252"/>
        <end position="281"/>
    </location>
</feature>
<dbReference type="PANTHER" id="PTHR31636">
    <property type="entry name" value="OSJNBA0084A10.13 PROTEIN-RELATED"/>
    <property type="match status" value="1"/>
</dbReference>
<feature type="region of interest" description="Leucine repeat II (LRII)" evidence="3">
    <location>
        <begin position="445"/>
        <end position="477"/>
    </location>
</feature>
<evidence type="ECO:0000313" key="6">
    <source>
        <dbReference type="Proteomes" id="UP001443914"/>
    </source>
</evidence>
<proteinExistence type="inferred from homology"/>
<dbReference type="Proteomes" id="UP001443914">
    <property type="component" value="Unassembled WGS sequence"/>
</dbReference>
<feature type="region of interest" description="SAW" evidence="3">
    <location>
        <begin position="583"/>
        <end position="658"/>
    </location>
</feature>
<feature type="region of interest" description="Leucine repeat I (LRI)" evidence="3">
    <location>
        <begin position="285"/>
        <end position="345"/>
    </location>
</feature>
<dbReference type="EMBL" id="JBDFQZ010000004">
    <property type="protein sequence ID" value="KAK9734801.1"/>
    <property type="molecule type" value="Genomic_DNA"/>
</dbReference>
<feature type="compositionally biased region" description="Basic residues" evidence="4">
    <location>
        <begin position="266"/>
        <end position="279"/>
    </location>
</feature>
<organism evidence="5 6">
    <name type="scientific">Saponaria officinalis</name>
    <name type="common">Common soapwort</name>
    <name type="synonym">Lychnis saponaria</name>
    <dbReference type="NCBI Taxonomy" id="3572"/>
    <lineage>
        <taxon>Eukaryota</taxon>
        <taxon>Viridiplantae</taxon>
        <taxon>Streptophyta</taxon>
        <taxon>Embryophyta</taxon>
        <taxon>Tracheophyta</taxon>
        <taxon>Spermatophyta</taxon>
        <taxon>Magnoliopsida</taxon>
        <taxon>eudicotyledons</taxon>
        <taxon>Gunneridae</taxon>
        <taxon>Pentapetalae</taxon>
        <taxon>Caryophyllales</taxon>
        <taxon>Caryophyllaceae</taxon>
        <taxon>Caryophylleae</taxon>
        <taxon>Saponaria</taxon>
    </lineage>
</organism>
<comment type="similarity">
    <text evidence="3">Belongs to the GRAS family.</text>
</comment>
<protein>
    <submittedName>
        <fullName evidence="5">Uncharacterized protein</fullName>
    </submittedName>
</protein>
<sequence length="660" mass="75247">MNPNFVPSEECITGDLLNNNYFVQNNLVLNYPNYNLFYETSYPNYGDSSEKIPDFPDDCLKFINDILMEEDLDDRPATLQDYNALKATEKSLYDALGDDGSISTRQSSSDDLCRNLIDTYNAVSENYVESSWLINEKERKSFQQFDDTSHSSGSSCGFQHLRDLADSPVSTLFADESHSVGHGDRGMTVGESKGRKNHERECIIGDLEERSSKQIAATNEEYVEMRKFDDILICEDGKDDISPCTRKNAVSEVDEKLNQTENSKGSKSRRKTSRGKKKSNKGEVVDLRNLLIQCAQAVTSFDLVNANELLKQIRQHASEFGDSTQRVAFYFANSLEARLAGTGSDHYKKVVGRPISSAEILKAYQLYVSAVPFVRTSYFLANQTIAKLAATATKIHVIDFGIFFGFQWPCLIQLLSRRHLGPPRLKITGVDFPKSGFKPAQKIEETGNRLAGYCERFGVPFESHAVAQRWHTLKTKDFKIEQDELVVVSCLYQSRKLPDESLDVDSPRDCFLKLIKSLNPDLFIHGVVNGTFNAPFFITRFREALYHYSALFDVFEATMPREDQERLQIERNLYGKDVMNVVACEGSERIERPESYKQWQMRHQRVGFTQIELDQEVVNRARAMVKANYHKDIMVDQDKHWMVQGWKGRILSAVSCWKPA</sequence>
<reference evidence="5" key="1">
    <citation type="submission" date="2024-03" db="EMBL/GenBank/DDBJ databases">
        <title>WGS assembly of Saponaria officinalis var. Norfolk2.</title>
        <authorList>
            <person name="Jenkins J."/>
            <person name="Shu S."/>
            <person name="Grimwood J."/>
            <person name="Barry K."/>
            <person name="Goodstein D."/>
            <person name="Schmutz J."/>
            <person name="Leebens-Mack J."/>
            <person name="Osbourn A."/>
        </authorList>
    </citation>
    <scope>NUCLEOTIDE SEQUENCE [LARGE SCALE GENOMIC DNA]</scope>
    <source>
        <strain evidence="5">JIC</strain>
    </source>
</reference>
<dbReference type="Pfam" id="PF03514">
    <property type="entry name" value="GRAS"/>
    <property type="match status" value="1"/>
</dbReference>
<evidence type="ECO:0000256" key="2">
    <source>
        <dbReference type="ARBA" id="ARBA00023163"/>
    </source>
</evidence>
<accession>A0AAW1LMR1</accession>
<gene>
    <name evidence="5" type="ORF">RND81_04G164100</name>
</gene>
<evidence type="ECO:0000256" key="3">
    <source>
        <dbReference type="PROSITE-ProRule" id="PRU01191"/>
    </source>
</evidence>
<keyword evidence="1" id="KW-0805">Transcription regulation</keyword>
<feature type="region of interest" description="VHIID" evidence="3">
    <location>
        <begin position="364"/>
        <end position="429"/>
    </location>
</feature>
<dbReference type="PROSITE" id="PS50985">
    <property type="entry name" value="GRAS"/>
    <property type="match status" value="1"/>
</dbReference>
<evidence type="ECO:0000256" key="4">
    <source>
        <dbReference type="SAM" id="MobiDB-lite"/>
    </source>
</evidence>